<accession>A0A444JJH9</accession>
<dbReference type="RefSeq" id="WP_128786247.1">
    <property type="nucleotide sequence ID" value="NZ_RJLM01000017.1"/>
</dbReference>
<organism evidence="1 2">
    <name type="scientific">Photobacterium chitinilyticum</name>
    <dbReference type="NCBI Taxonomy" id="2485123"/>
    <lineage>
        <taxon>Bacteria</taxon>
        <taxon>Pseudomonadati</taxon>
        <taxon>Pseudomonadota</taxon>
        <taxon>Gammaproteobacteria</taxon>
        <taxon>Vibrionales</taxon>
        <taxon>Vibrionaceae</taxon>
        <taxon>Photobacterium</taxon>
    </lineage>
</organism>
<keyword evidence="2" id="KW-1185">Reference proteome</keyword>
<gene>
    <name evidence="1" type="ORF">EDI28_23310</name>
</gene>
<dbReference type="OrthoDB" id="5814758at2"/>
<evidence type="ECO:0000313" key="2">
    <source>
        <dbReference type="Proteomes" id="UP000287563"/>
    </source>
</evidence>
<dbReference type="Proteomes" id="UP000287563">
    <property type="component" value="Unassembled WGS sequence"/>
</dbReference>
<name>A0A444JJH9_9GAMM</name>
<evidence type="ECO:0000313" key="1">
    <source>
        <dbReference type="EMBL" id="RWX53222.1"/>
    </source>
</evidence>
<comment type="caution">
    <text evidence="1">The sequence shown here is derived from an EMBL/GenBank/DDBJ whole genome shotgun (WGS) entry which is preliminary data.</text>
</comment>
<dbReference type="AlphaFoldDB" id="A0A444JJH9"/>
<dbReference type="EMBL" id="RJLM01000017">
    <property type="protein sequence ID" value="RWX53222.1"/>
    <property type="molecule type" value="Genomic_DNA"/>
</dbReference>
<sequence>MSVKTRYITTDLDIFSNQDLSELAAFFQERTYILHCGWRNEDLFHLCLEPKTDAGSRLDKDLDNLLGAVEQLPDRLKVPTASGKAEWYSERNDISRRVIME</sequence>
<protein>
    <submittedName>
        <fullName evidence="1">Uncharacterized protein</fullName>
    </submittedName>
</protein>
<proteinExistence type="predicted"/>
<reference evidence="1 2" key="1">
    <citation type="submission" date="2018-11" db="EMBL/GenBank/DDBJ databases">
        <title>Photobacterium sp. BEI247 sp. nov., a marine bacterium isolated from Yongle Blue Hole in the South China Sea.</title>
        <authorList>
            <person name="Wang X."/>
        </authorList>
    </citation>
    <scope>NUCLEOTIDE SEQUENCE [LARGE SCALE GENOMIC DNA]</scope>
    <source>
        <strain evidence="2">BEI247</strain>
    </source>
</reference>